<dbReference type="PANTHER" id="PTHR21432">
    <property type="entry name" value="ACETYL-COA HYDROLASE-RELATED"/>
    <property type="match status" value="1"/>
</dbReference>
<evidence type="ECO:0000313" key="2">
    <source>
        <dbReference type="EMBL" id="OSC31615.1"/>
    </source>
</evidence>
<name>A0A1X2LCG5_9MYCO</name>
<dbReference type="InterPro" id="IPR038460">
    <property type="entry name" value="AcetylCoA_hyd_C_sf"/>
</dbReference>
<feature type="domain" description="Acetyl-CoA hydrolase/transferase C-terminal" evidence="1">
    <location>
        <begin position="275"/>
        <end position="404"/>
    </location>
</feature>
<dbReference type="Pfam" id="PF13336">
    <property type="entry name" value="AcetylCoA_hyd_C"/>
    <property type="match status" value="1"/>
</dbReference>
<accession>A0A1X2LCG5</accession>
<dbReference type="GO" id="GO:0006083">
    <property type="term" value="P:acetate metabolic process"/>
    <property type="evidence" value="ECO:0007669"/>
    <property type="project" value="InterPro"/>
</dbReference>
<evidence type="ECO:0000313" key="3">
    <source>
        <dbReference type="Proteomes" id="UP000242320"/>
    </source>
</evidence>
<comment type="caution">
    <text evidence="2">The sequence shown here is derived from an EMBL/GenBank/DDBJ whole genome shotgun (WGS) entry which is preliminary data.</text>
</comment>
<dbReference type="SUPFAM" id="SSF100950">
    <property type="entry name" value="NagB/RpiA/CoA transferase-like"/>
    <property type="match status" value="1"/>
</dbReference>
<dbReference type="Gene3D" id="3.40.1080.20">
    <property type="entry name" value="Acetyl-CoA hydrolase/transferase C-terminal domain"/>
    <property type="match status" value="1"/>
</dbReference>
<evidence type="ECO:0000259" key="1">
    <source>
        <dbReference type="Pfam" id="PF13336"/>
    </source>
</evidence>
<dbReference type="GO" id="GO:0016787">
    <property type="term" value="F:hydrolase activity"/>
    <property type="evidence" value="ECO:0007669"/>
    <property type="project" value="UniProtKB-KW"/>
</dbReference>
<dbReference type="GO" id="GO:0008775">
    <property type="term" value="F:acetate CoA-transferase activity"/>
    <property type="evidence" value="ECO:0007669"/>
    <property type="project" value="InterPro"/>
</dbReference>
<keyword evidence="3" id="KW-1185">Reference proteome</keyword>
<dbReference type="AlphaFoldDB" id="A0A1X2LCG5"/>
<dbReference type="RefSeq" id="WP_085288689.1">
    <property type="nucleotide sequence ID" value="NZ_NCXM01000003.1"/>
</dbReference>
<dbReference type="InterPro" id="IPR026888">
    <property type="entry name" value="AcetylCoA_hyd_C"/>
</dbReference>
<dbReference type="InterPro" id="IPR046433">
    <property type="entry name" value="ActCoA_hydro"/>
</dbReference>
<dbReference type="EMBL" id="NCXM01000003">
    <property type="protein sequence ID" value="OSC31615.1"/>
    <property type="molecule type" value="Genomic_DNA"/>
</dbReference>
<dbReference type="Gene3D" id="3.30.750.70">
    <property type="entry name" value="4-hydroxybutyrate coenzyme like domains"/>
    <property type="match status" value="1"/>
</dbReference>
<sequence length="412" mass="43496">MSGGAAVTLTHGRGDFAATLRTELHALAPSRPPGAGFTVAVGDGVGQLRTLDDGTAFGAALSAAARDIGAMRLVLSWLTAPLDGLEPDAFAEVVALMPGWGMRAVLRSPSARFLPTSLAAQPALLLGPLRPDVLITRLVQRGDQLLFSTEVSWQRELIDAGIPVLAVIDSTAPAASAESPLNPHQVRIIGRSCDGPYQFPQKQPEAVHHALADEVLRFVPAGARLQYGPGQLGTALLQRAQVPLRLDTGLLTDAVVDLDRRGLLVGEPSATYLLGSDVLYDWADGRAILRGVAHTHDLTRLSQGEPLITVNTAIEIDPTGQVNVEGVADKVVGGIGGHPDYCRAGRLSRGGLSIIAVGSTFNGRSPLVDQLSRPASTPAFDVDIIVTENGCVDVRLADWAQRRTLITELFTR</sequence>
<dbReference type="PANTHER" id="PTHR21432:SF20">
    <property type="entry name" value="ACETYL-COA HYDROLASE"/>
    <property type="match status" value="1"/>
</dbReference>
<dbReference type="InterPro" id="IPR037171">
    <property type="entry name" value="NagB/RpiA_transferase-like"/>
</dbReference>
<organism evidence="2 3">
    <name type="scientific">Mycolicibacterium vulneris</name>
    <dbReference type="NCBI Taxonomy" id="547163"/>
    <lineage>
        <taxon>Bacteria</taxon>
        <taxon>Bacillati</taxon>
        <taxon>Actinomycetota</taxon>
        <taxon>Actinomycetes</taxon>
        <taxon>Mycobacteriales</taxon>
        <taxon>Mycobacteriaceae</taxon>
        <taxon>Mycolicibacterium</taxon>
    </lineage>
</organism>
<protein>
    <submittedName>
        <fullName evidence="2">Acetyl-CoA hydrolase</fullName>
    </submittedName>
</protein>
<keyword evidence="2" id="KW-0378">Hydrolase</keyword>
<gene>
    <name evidence="2" type="ORF">B8W69_04040</name>
</gene>
<proteinExistence type="predicted"/>
<dbReference type="Proteomes" id="UP000242320">
    <property type="component" value="Unassembled WGS sequence"/>
</dbReference>
<dbReference type="OrthoDB" id="9801795at2"/>
<reference evidence="2 3" key="1">
    <citation type="submission" date="2017-04" db="EMBL/GenBank/DDBJ databases">
        <title>The new phylogeny of genus Mycobacterium.</title>
        <authorList>
            <person name="Tortoli E."/>
            <person name="Trovato A."/>
            <person name="Cirillo D.M."/>
        </authorList>
    </citation>
    <scope>NUCLEOTIDE SEQUENCE [LARGE SCALE GENOMIC DNA]</scope>
    <source>
        <strain evidence="2 3">DSM 45247</strain>
    </source>
</reference>